<accession>A0ABR4IJG7</accession>
<sequence length="354" mass="39652">MTVFNHGLTLATLFLLLNTLFLSGTWAKAFPAAGSTTKLSNSGLSWPGKLQSNRLAKRASAYYNTCYTKGNTLKCATEWTDATAEERFERSVVATYTTRAQLEEDGWTIDADPYTELEKNMVKYVGQDMLDELGITTSNNVVVNWVHTEAVDDTHPATNANFQCWYNTADGAIFVDLAWSPSYKKSEMENEWDDDDELPDIKQLSDVMWIEWAARASDPGSIKYIFQMNVVNLNTRAIIEEAIAIDAAEDAEADTVYYWEFDMTSETGQALLGTPNGNPQAWFLINHKTALGADQTADPVTGLKTLSKVRIWTNQEQCYIPELDVEDSDGDVEMDVDEAGMAPCYHMFFYVTDV</sequence>
<organism evidence="2 3">
    <name type="scientific">Aspergillus cavernicola</name>
    <dbReference type="NCBI Taxonomy" id="176166"/>
    <lineage>
        <taxon>Eukaryota</taxon>
        <taxon>Fungi</taxon>
        <taxon>Dikarya</taxon>
        <taxon>Ascomycota</taxon>
        <taxon>Pezizomycotina</taxon>
        <taxon>Eurotiomycetes</taxon>
        <taxon>Eurotiomycetidae</taxon>
        <taxon>Eurotiales</taxon>
        <taxon>Aspergillaceae</taxon>
        <taxon>Aspergillus</taxon>
        <taxon>Aspergillus subgen. Nidulantes</taxon>
    </lineage>
</organism>
<evidence type="ECO:0000313" key="3">
    <source>
        <dbReference type="Proteomes" id="UP001610335"/>
    </source>
</evidence>
<keyword evidence="1" id="KW-0732">Signal</keyword>
<dbReference type="EMBL" id="JBFXLS010000022">
    <property type="protein sequence ID" value="KAL2827934.1"/>
    <property type="molecule type" value="Genomic_DNA"/>
</dbReference>
<keyword evidence="3" id="KW-1185">Reference proteome</keyword>
<reference evidence="2 3" key="1">
    <citation type="submission" date="2024-07" db="EMBL/GenBank/DDBJ databases">
        <title>Section-level genome sequencing and comparative genomics of Aspergillus sections Usti and Cavernicolus.</title>
        <authorList>
            <consortium name="Lawrence Berkeley National Laboratory"/>
            <person name="Nybo J.L."/>
            <person name="Vesth T.C."/>
            <person name="Theobald S."/>
            <person name="Frisvad J.C."/>
            <person name="Larsen T.O."/>
            <person name="Kjaerboelling I."/>
            <person name="Rothschild-Mancinelli K."/>
            <person name="Lyhne E.K."/>
            <person name="Kogle M.E."/>
            <person name="Barry K."/>
            <person name="Clum A."/>
            <person name="Na H."/>
            <person name="Ledsgaard L."/>
            <person name="Lin J."/>
            <person name="Lipzen A."/>
            <person name="Kuo A."/>
            <person name="Riley R."/>
            <person name="Mondo S."/>
            <person name="LaButti K."/>
            <person name="Haridas S."/>
            <person name="Pangalinan J."/>
            <person name="Salamov A.A."/>
            <person name="Simmons B.A."/>
            <person name="Magnuson J.K."/>
            <person name="Chen J."/>
            <person name="Drula E."/>
            <person name="Henrissat B."/>
            <person name="Wiebenga A."/>
            <person name="Lubbers R.J."/>
            <person name="Gomes A.C."/>
            <person name="Makela M.R."/>
            <person name="Stajich J."/>
            <person name="Grigoriev I.V."/>
            <person name="Mortensen U.H."/>
            <person name="De vries R.P."/>
            <person name="Baker S.E."/>
            <person name="Andersen M.R."/>
        </authorList>
    </citation>
    <scope>NUCLEOTIDE SEQUENCE [LARGE SCALE GENOMIC DNA]</scope>
    <source>
        <strain evidence="2 3">CBS 600.67</strain>
    </source>
</reference>
<feature type="chain" id="PRO_5047011966" description="Concanavalin A-like lectin/glucanase domain-containing protein" evidence="1">
    <location>
        <begin position="28"/>
        <end position="354"/>
    </location>
</feature>
<comment type="caution">
    <text evidence="2">The sequence shown here is derived from an EMBL/GenBank/DDBJ whole genome shotgun (WGS) entry which is preliminary data.</text>
</comment>
<evidence type="ECO:0008006" key="4">
    <source>
        <dbReference type="Google" id="ProtNLM"/>
    </source>
</evidence>
<protein>
    <recommendedName>
        <fullName evidence="4">Concanavalin A-like lectin/glucanase domain-containing protein</fullName>
    </recommendedName>
</protein>
<gene>
    <name evidence="2" type="ORF">BDW59DRAFT_159893</name>
</gene>
<evidence type="ECO:0000256" key="1">
    <source>
        <dbReference type="SAM" id="SignalP"/>
    </source>
</evidence>
<name>A0ABR4IJG7_9EURO</name>
<proteinExistence type="predicted"/>
<feature type="signal peptide" evidence="1">
    <location>
        <begin position="1"/>
        <end position="27"/>
    </location>
</feature>
<dbReference type="Proteomes" id="UP001610335">
    <property type="component" value="Unassembled WGS sequence"/>
</dbReference>
<evidence type="ECO:0000313" key="2">
    <source>
        <dbReference type="EMBL" id="KAL2827934.1"/>
    </source>
</evidence>